<gene>
    <name evidence="3" type="ORF">SKUN_0046</name>
</gene>
<proteinExistence type="predicted"/>
<sequence length="464" mass="54124">MNNNTYPSLPNLNDINSVLKYYNYDWTINLANIIACHQMRLVNGKDILFKSHRKDILEKLNWWYETYKIKEKLDKNELTASLMGKTISNLLETSDGNIDLWINPFNFTSRVSKINEIEQGADIWLNYHQSDSGFILNLICTKDKIIIKGWPKNNEVVVCQSKTQIKDYVKPILVQEFKNKLGIITFWEMINEPNQLFLSISTTLNPWPTMLNCYKLQFDLEDSFNIKSKERYANRTHWYGQLDDNLMTAYNNGNKKVLQDVFSDIFIQSGQTAADGTSSQSLQVVQGTPILETYTQDQKSIIEQVYIACNFSSPFGDASDSEENKTQSLIKKTKDLEKQAYLQSYRKQYYTKMFDIVFKYYGLWDGNGECPYGFDFVSASLVDQMRQNELITARLDNGTMEPIRAITEYDNIDKLEATKYYEKIEKWQDKMQAKEIENNNKLLEYDETGNNQNAFQGRTEIKED</sequence>
<evidence type="ECO:0000313" key="3">
    <source>
        <dbReference type="EMBL" id="ALA96971.1"/>
    </source>
</evidence>
<accession>A0A0K2JFE7</accession>
<keyword evidence="4" id="KW-1185">Reference proteome</keyword>
<name>A0A0K2JFE7_SPIKU</name>
<reference evidence="3 4" key="1">
    <citation type="journal article" date="2015" name="Genome Announc.">
        <title>Complete Genome Sequence of Spiroplasma kunkelii Strain CR2-3x, Causal Agent of Corn Stunt Disease in Zea mays L.</title>
        <authorList>
            <person name="Davis R.E."/>
            <person name="Shao J."/>
            <person name="Dally E.L."/>
            <person name="Zhao Y."/>
            <person name="Gasparich G.E."/>
            <person name="Gaynor B.J."/>
            <person name="Athey J.C."/>
            <person name="Harrison N.A."/>
            <person name="Donofrio N."/>
        </authorList>
    </citation>
    <scope>NUCLEOTIDE SEQUENCE [LARGE SCALE GENOMIC DNA]</scope>
    <source>
        <strain evidence="3 4">CR2-3x</strain>
    </source>
</reference>
<evidence type="ECO:0000256" key="2">
    <source>
        <dbReference type="SAM" id="MobiDB-lite"/>
    </source>
</evidence>
<dbReference type="AlphaFoldDB" id="A0A0K2JFE7"/>
<keyword evidence="1" id="KW-0175">Coiled coil</keyword>
<dbReference type="STRING" id="273035.SKUN_0046"/>
<dbReference type="Proteomes" id="UP000062963">
    <property type="component" value="Chromosome"/>
</dbReference>
<organism evidence="3 4">
    <name type="scientific">Spiroplasma kunkelii CR2-3x</name>
    <dbReference type="NCBI Taxonomy" id="273035"/>
    <lineage>
        <taxon>Bacteria</taxon>
        <taxon>Bacillati</taxon>
        <taxon>Mycoplasmatota</taxon>
        <taxon>Mollicutes</taxon>
        <taxon>Entomoplasmatales</taxon>
        <taxon>Spiroplasmataceae</taxon>
        <taxon>Spiroplasma</taxon>
    </lineage>
</organism>
<dbReference type="OrthoDB" id="389935at2"/>
<dbReference type="EMBL" id="CP010899">
    <property type="protein sequence ID" value="ALA96971.1"/>
    <property type="molecule type" value="Genomic_DNA"/>
</dbReference>
<evidence type="ECO:0000256" key="1">
    <source>
        <dbReference type="SAM" id="Coils"/>
    </source>
</evidence>
<dbReference type="RefSeq" id="WP_053390352.1">
    <property type="nucleotide sequence ID" value="NZ_CP010899.1"/>
</dbReference>
<protein>
    <submittedName>
        <fullName evidence="3">p54</fullName>
    </submittedName>
</protein>
<feature type="coiled-coil region" evidence="1">
    <location>
        <begin position="417"/>
        <end position="444"/>
    </location>
</feature>
<dbReference type="KEGG" id="skn:SKUN_0046"/>
<feature type="region of interest" description="Disordered" evidence="2">
    <location>
        <begin position="445"/>
        <end position="464"/>
    </location>
</feature>
<dbReference type="PATRIC" id="fig|273035.7.peg.55"/>
<evidence type="ECO:0000313" key="4">
    <source>
        <dbReference type="Proteomes" id="UP000062963"/>
    </source>
</evidence>